<keyword evidence="2" id="KW-1185">Reference proteome</keyword>
<protein>
    <recommendedName>
        <fullName evidence="3">Reverse transcriptase</fullName>
    </recommendedName>
</protein>
<dbReference type="PANTHER" id="PTHR15503">
    <property type="entry name" value="LDOC1 RELATED"/>
    <property type="match status" value="1"/>
</dbReference>
<dbReference type="SUPFAM" id="SSF56672">
    <property type="entry name" value="DNA/RNA polymerases"/>
    <property type="match status" value="1"/>
</dbReference>
<dbReference type="EMBL" id="CP133616">
    <property type="protein sequence ID" value="WMV30321.1"/>
    <property type="molecule type" value="Genomic_DNA"/>
</dbReference>
<organism evidence="1 2">
    <name type="scientific">Solanum verrucosum</name>
    <dbReference type="NCBI Taxonomy" id="315347"/>
    <lineage>
        <taxon>Eukaryota</taxon>
        <taxon>Viridiplantae</taxon>
        <taxon>Streptophyta</taxon>
        <taxon>Embryophyta</taxon>
        <taxon>Tracheophyta</taxon>
        <taxon>Spermatophyta</taxon>
        <taxon>Magnoliopsida</taxon>
        <taxon>eudicotyledons</taxon>
        <taxon>Gunneridae</taxon>
        <taxon>Pentapetalae</taxon>
        <taxon>asterids</taxon>
        <taxon>lamiids</taxon>
        <taxon>Solanales</taxon>
        <taxon>Solanaceae</taxon>
        <taxon>Solanoideae</taxon>
        <taxon>Solaneae</taxon>
        <taxon>Solanum</taxon>
    </lineage>
</organism>
<sequence length="77" mass="8716">MPPDRDIDICIDLEPGTRSIFIPPYRMASAKLKELTAQIQELLDKGFSRPSASLWGAPILFVKKNDGSMRMCIDYRS</sequence>
<accession>A0AAF0TS32</accession>
<dbReference type="PANTHER" id="PTHR15503:SF45">
    <property type="entry name" value="RNA-DIRECTED DNA POLYMERASE HOMOLOG"/>
    <property type="match status" value="1"/>
</dbReference>
<proteinExistence type="predicted"/>
<dbReference type="Gene3D" id="3.10.10.10">
    <property type="entry name" value="HIV Type 1 Reverse Transcriptase, subunit A, domain 1"/>
    <property type="match status" value="1"/>
</dbReference>
<gene>
    <name evidence="1" type="ORF">MTR67_023706</name>
</gene>
<dbReference type="AlphaFoldDB" id="A0AAF0TS32"/>
<evidence type="ECO:0000313" key="1">
    <source>
        <dbReference type="EMBL" id="WMV30321.1"/>
    </source>
</evidence>
<evidence type="ECO:0000313" key="2">
    <source>
        <dbReference type="Proteomes" id="UP001234989"/>
    </source>
</evidence>
<dbReference type="InterPro" id="IPR032567">
    <property type="entry name" value="RTL1-rel"/>
</dbReference>
<reference evidence="1" key="1">
    <citation type="submission" date="2023-08" db="EMBL/GenBank/DDBJ databases">
        <title>A de novo genome assembly of Solanum verrucosum Schlechtendal, a Mexican diploid species geographically isolated from the other diploid A-genome species in potato relatives.</title>
        <authorList>
            <person name="Hosaka K."/>
        </authorList>
    </citation>
    <scope>NUCLEOTIDE SEQUENCE</scope>
    <source>
        <tissue evidence="1">Young leaves</tissue>
    </source>
</reference>
<evidence type="ECO:0008006" key="3">
    <source>
        <dbReference type="Google" id="ProtNLM"/>
    </source>
</evidence>
<dbReference type="Proteomes" id="UP001234989">
    <property type="component" value="Chromosome 5"/>
</dbReference>
<dbReference type="InterPro" id="IPR043502">
    <property type="entry name" value="DNA/RNA_pol_sf"/>
</dbReference>
<name>A0AAF0TS32_SOLVR</name>